<comment type="caution">
    <text evidence="2">The sequence shown here is derived from an EMBL/GenBank/DDBJ whole genome shotgun (WGS) entry which is preliminary data.</text>
</comment>
<evidence type="ECO:0000256" key="1">
    <source>
        <dbReference type="SAM" id="MobiDB-lite"/>
    </source>
</evidence>
<evidence type="ECO:0000313" key="3">
    <source>
        <dbReference type="Proteomes" id="UP000324222"/>
    </source>
</evidence>
<organism evidence="2 3">
    <name type="scientific">Portunus trituberculatus</name>
    <name type="common">Swimming crab</name>
    <name type="synonym">Neptunus trituberculatus</name>
    <dbReference type="NCBI Taxonomy" id="210409"/>
    <lineage>
        <taxon>Eukaryota</taxon>
        <taxon>Metazoa</taxon>
        <taxon>Ecdysozoa</taxon>
        <taxon>Arthropoda</taxon>
        <taxon>Crustacea</taxon>
        <taxon>Multicrustacea</taxon>
        <taxon>Malacostraca</taxon>
        <taxon>Eumalacostraca</taxon>
        <taxon>Eucarida</taxon>
        <taxon>Decapoda</taxon>
        <taxon>Pleocyemata</taxon>
        <taxon>Brachyura</taxon>
        <taxon>Eubrachyura</taxon>
        <taxon>Portunoidea</taxon>
        <taxon>Portunidae</taxon>
        <taxon>Portuninae</taxon>
        <taxon>Portunus</taxon>
    </lineage>
</organism>
<proteinExistence type="predicted"/>
<keyword evidence="3" id="KW-1185">Reference proteome</keyword>
<name>A0A5B7DGE9_PORTR</name>
<dbReference type="OrthoDB" id="6365358at2759"/>
<reference evidence="2 3" key="1">
    <citation type="submission" date="2019-05" db="EMBL/GenBank/DDBJ databases">
        <title>Another draft genome of Portunus trituberculatus and its Hox gene families provides insights of decapod evolution.</title>
        <authorList>
            <person name="Jeong J.-H."/>
            <person name="Song I."/>
            <person name="Kim S."/>
            <person name="Choi T."/>
            <person name="Kim D."/>
            <person name="Ryu S."/>
            <person name="Kim W."/>
        </authorList>
    </citation>
    <scope>NUCLEOTIDE SEQUENCE [LARGE SCALE GENOMIC DNA]</scope>
    <source>
        <tissue evidence="2">Muscle</tissue>
    </source>
</reference>
<evidence type="ECO:0000313" key="2">
    <source>
        <dbReference type="EMBL" id="MPC20247.1"/>
    </source>
</evidence>
<protein>
    <recommendedName>
        <fullName evidence="4">HTH psq-type domain-containing protein</fullName>
    </recommendedName>
</protein>
<dbReference type="Proteomes" id="UP000324222">
    <property type="component" value="Unassembled WGS sequence"/>
</dbReference>
<feature type="compositionally biased region" description="Basic and acidic residues" evidence="1">
    <location>
        <begin position="254"/>
        <end position="273"/>
    </location>
</feature>
<feature type="compositionally biased region" description="Polar residues" evidence="1">
    <location>
        <begin position="287"/>
        <end position="298"/>
    </location>
</feature>
<evidence type="ECO:0008006" key="4">
    <source>
        <dbReference type="Google" id="ProtNLM"/>
    </source>
</evidence>
<sequence length="311" mass="34153">MSPQDKIPTTSSTMQNVLTPIPQELTVNARQELPDFLKSYTVFKLNDYLGFRTRQQFWEEPAVRRILEGIKNKEIDMKSAAELLGVSYGTLYGRYREVFGYLKHSWVNKQGRGSGTPQKERSIWEEARAQELIQRVLNKELSLTAAAVRLGVDTNTFFAHLTDNGKNKGRMALLLGTDGTTTTTATTPTTTTTNDSKVAATNANTNHSEDSANASLVDPSGEDSNPSGNNVAGGQGSDDSNAESLADNMEVEVNGEKGDNEESEMDNSREIRTTMDLQENTGEDPQETSPHNIETFQSIVEDDGNVYADAS</sequence>
<feature type="region of interest" description="Disordered" evidence="1">
    <location>
        <begin position="203"/>
        <end position="311"/>
    </location>
</feature>
<accession>A0A5B7DGE9</accession>
<feature type="compositionally biased region" description="Polar residues" evidence="1">
    <location>
        <begin position="203"/>
        <end position="214"/>
    </location>
</feature>
<dbReference type="AlphaFoldDB" id="A0A5B7DGE9"/>
<gene>
    <name evidence="2" type="ORF">E2C01_013181</name>
</gene>
<dbReference type="EMBL" id="VSRR010000851">
    <property type="protein sequence ID" value="MPC20247.1"/>
    <property type="molecule type" value="Genomic_DNA"/>
</dbReference>